<dbReference type="EMBL" id="MG571888">
    <property type="protein sequence ID" value="AWU66045.1"/>
    <property type="molecule type" value="Genomic_DNA"/>
</dbReference>
<sequence length="242" mass="27006">MAYSTFYKNRFSAYRRARSSRRWYSGSRRRAWGNSKAARQQRDAATVTISRIATTQVTIASGAKSNAEVINHWNSLRLSTYFNNYAPMYDQMKLDKIKIKVTGSQAGSAQTGNWSPSVVLAFDRNGLSTGQQMTSDVVSSYSSAQLKQWSSGNAFTMWQTIYPSTIMEKGMYIPTESLTDPTAVADGSNPCYNYAYSTLPFKPLTLLAVDMGANLSADNTFAFTIEYEYTVTFRGMRKPSLG</sequence>
<reference evidence="1" key="1">
    <citation type="submission" date="2017-11" db="EMBL/GenBank/DDBJ databases">
        <title>Uncontacted Amerindians fecal virome includes widely dispersed human pathogens.</title>
        <authorList>
            <person name="Siqueira J.D."/>
            <person name="Dominguez-Bello M.G."/>
            <person name="Deng X."/>
            <person name="Delwart E."/>
        </authorList>
    </citation>
    <scope>NUCLEOTIDE SEQUENCE</scope>
</reference>
<proteinExistence type="predicted"/>
<organism evidence="1">
    <name type="scientific">Circular ssDNA virus sp</name>
    <dbReference type="NCBI Taxonomy" id="2805939"/>
    <lineage>
        <taxon>Viruses</taxon>
    </lineage>
</organism>
<dbReference type="EMBL" id="MG571896">
    <property type="protein sequence ID" value="AWU66051.1"/>
    <property type="molecule type" value="Genomic_DNA"/>
</dbReference>
<evidence type="ECO:0000313" key="1">
    <source>
        <dbReference type="EMBL" id="AWU66045.1"/>
    </source>
</evidence>
<name>A0A2Z4C0C0_9VIRU</name>
<protein>
    <submittedName>
        <fullName evidence="1 2">Cap</fullName>
    </submittedName>
</protein>
<accession>A0A2Z4C0C0</accession>
<evidence type="ECO:0000313" key="2">
    <source>
        <dbReference type="EMBL" id="AWU66051.1"/>
    </source>
</evidence>